<protein>
    <recommendedName>
        <fullName evidence="4">Thrombospondin-like N-terminal domain-containing protein</fullName>
    </recommendedName>
</protein>
<sequence length="233" mass="25662">MEVRWLKTLLCVWLSVCSSLRAHPIDKNHENVINLLEALNMSRPLKGVSKVQGEWPGTQAYKLRPRPRSPHLTLPEQYSHYLVSSLQGSLGIHLMARQGADSSGTLLSFSSSSSSSPLLQLYSSTRSKSLRLDHQAGLEGQGLASVLFPGGSPFSGGGWVRLALALEAGRVSLFVDCREAVVIQRDKEERVKLQLPPDLVITLASTQGDMESKFTVSKHTCTHIFTHMQVCTR</sequence>
<dbReference type="EMBL" id="FR911522">
    <property type="protein sequence ID" value="CDQ91224.1"/>
    <property type="molecule type" value="Genomic_DNA"/>
</dbReference>
<evidence type="ECO:0000313" key="6">
    <source>
        <dbReference type="Proteomes" id="UP000193380"/>
    </source>
</evidence>
<evidence type="ECO:0000259" key="4">
    <source>
        <dbReference type="SMART" id="SM00210"/>
    </source>
</evidence>
<dbReference type="SUPFAM" id="SSF49899">
    <property type="entry name" value="Concanavalin A-like lectins/glucanases"/>
    <property type="match status" value="1"/>
</dbReference>
<feature type="chain" id="PRO_5001592425" description="Thrombospondin-like N-terminal domain-containing protein" evidence="3">
    <location>
        <begin position="23"/>
        <end position="233"/>
    </location>
</feature>
<feature type="domain" description="Thrombospondin-like N-terminal" evidence="4">
    <location>
        <begin position="32"/>
        <end position="219"/>
    </location>
</feature>
<dbReference type="Proteomes" id="UP000193380">
    <property type="component" value="Unassembled WGS sequence"/>
</dbReference>
<evidence type="ECO:0000313" key="5">
    <source>
        <dbReference type="EMBL" id="CDQ91224.1"/>
    </source>
</evidence>
<proteinExistence type="predicted"/>
<keyword evidence="1 3" id="KW-0732">Signal</keyword>
<evidence type="ECO:0000256" key="2">
    <source>
        <dbReference type="ARBA" id="ARBA00022737"/>
    </source>
</evidence>
<dbReference type="Gene3D" id="2.60.120.200">
    <property type="match status" value="1"/>
</dbReference>
<dbReference type="InterPro" id="IPR048287">
    <property type="entry name" value="TSPN-like_N"/>
</dbReference>
<dbReference type="AlphaFoldDB" id="A0A060YP89"/>
<dbReference type="PaxDb" id="8022-A0A060YP89"/>
<accession>A0A060YP89</accession>
<evidence type="ECO:0000256" key="1">
    <source>
        <dbReference type="ARBA" id="ARBA00022729"/>
    </source>
</evidence>
<dbReference type="STRING" id="8022.A0A060YP89"/>
<reference evidence="5" key="1">
    <citation type="journal article" date="2014" name="Nat. Commun.">
        <title>The rainbow trout genome provides novel insights into evolution after whole-genome duplication in vertebrates.</title>
        <authorList>
            <person name="Berthelot C."/>
            <person name="Brunet F."/>
            <person name="Chalopin D."/>
            <person name="Juanchich A."/>
            <person name="Bernard M."/>
            <person name="Noel B."/>
            <person name="Bento P."/>
            <person name="Da Silva C."/>
            <person name="Labadie K."/>
            <person name="Alberti A."/>
            <person name="Aury J.M."/>
            <person name="Louis A."/>
            <person name="Dehais P."/>
            <person name="Bardou P."/>
            <person name="Montfort J."/>
            <person name="Klopp C."/>
            <person name="Cabau C."/>
            <person name="Gaspin C."/>
            <person name="Thorgaard G.H."/>
            <person name="Boussaha M."/>
            <person name="Quillet E."/>
            <person name="Guyomard R."/>
            <person name="Galiana D."/>
            <person name="Bobe J."/>
            <person name="Volff J.N."/>
            <person name="Genet C."/>
            <person name="Wincker P."/>
            <person name="Jaillon O."/>
            <person name="Roest Crollius H."/>
            <person name="Guiguen Y."/>
        </authorList>
    </citation>
    <scope>NUCLEOTIDE SEQUENCE [LARGE SCALE GENOMIC DNA]</scope>
</reference>
<dbReference type="SMART" id="SM00210">
    <property type="entry name" value="TSPN"/>
    <property type="match status" value="1"/>
</dbReference>
<evidence type="ECO:0000256" key="3">
    <source>
        <dbReference type="SAM" id="SignalP"/>
    </source>
</evidence>
<gene>
    <name evidence="5" type="ORF">GSONMT00047528001</name>
</gene>
<reference evidence="5" key="2">
    <citation type="submission" date="2014-03" db="EMBL/GenBank/DDBJ databases">
        <authorList>
            <person name="Genoscope - CEA"/>
        </authorList>
    </citation>
    <scope>NUCLEOTIDE SEQUENCE</scope>
</reference>
<name>A0A060YP89_ONCMY</name>
<feature type="signal peptide" evidence="3">
    <location>
        <begin position="1"/>
        <end position="22"/>
    </location>
</feature>
<organism evidence="5 6">
    <name type="scientific">Oncorhynchus mykiss</name>
    <name type="common">Rainbow trout</name>
    <name type="synonym">Salmo gairdneri</name>
    <dbReference type="NCBI Taxonomy" id="8022"/>
    <lineage>
        <taxon>Eukaryota</taxon>
        <taxon>Metazoa</taxon>
        <taxon>Chordata</taxon>
        <taxon>Craniata</taxon>
        <taxon>Vertebrata</taxon>
        <taxon>Euteleostomi</taxon>
        <taxon>Actinopterygii</taxon>
        <taxon>Neopterygii</taxon>
        <taxon>Teleostei</taxon>
        <taxon>Protacanthopterygii</taxon>
        <taxon>Salmoniformes</taxon>
        <taxon>Salmonidae</taxon>
        <taxon>Salmoninae</taxon>
        <taxon>Oncorhynchus</taxon>
    </lineage>
</organism>
<keyword evidence="2" id="KW-0677">Repeat</keyword>
<dbReference type="InterPro" id="IPR013320">
    <property type="entry name" value="ConA-like_dom_sf"/>
</dbReference>